<dbReference type="Pfam" id="PF00627">
    <property type="entry name" value="UBA"/>
    <property type="match status" value="1"/>
</dbReference>
<dbReference type="CDD" id="cd14296">
    <property type="entry name" value="UBA1_scUBP14_like"/>
    <property type="match status" value="1"/>
</dbReference>
<evidence type="ECO:0000256" key="4">
    <source>
        <dbReference type="ARBA" id="ARBA00022723"/>
    </source>
</evidence>
<evidence type="ECO:0000259" key="14">
    <source>
        <dbReference type="PROSITE" id="PS50030"/>
    </source>
</evidence>
<evidence type="ECO:0000256" key="10">
    <source>
        <dbReference type="ARBA" id="ARBA00022833"/>
    </source>
</evidence>
<dbReference type="Gene3D" id="3.90.70.10">
    <property type="entry name" value="Cysteine proteinases"/>
    <property type="match status" value="1"/>
</dbReference>
<dbReference type="Pfam" id="PF17807">
    <property type="entry name" value="zf-UBP_var"/>
    <property type="match status" value="1"/>
</dbReference>
<dbReference type="PROSITE" id="PS00973">
    <property type="entry name" value="USP_2"/>
    <property type="match status" value="1"/>
</dbReference>
<protein>
    <recommendedName>
        <fullName evidence="11 13">Ubiquitin carboxyl-terminal hydrolase</fullName>
        <ecNumber evidence="11 13">3.4.19.12</ecNumber>
    </recommendedName>
</protein>
<comment type="caution">
    <text evidence="17">The sequence shown here is derived from an EMBL/GenBank/DDBJ whole genome shotgun (WGS) entry which is preliminary data.</text>
</comment>
<keyword evidence="3 11" id="KW-0645">Protease</keyword>
<dbReference type="PROSITE" id="PS00972">
    <property type="entry name" value="USP_1"/>
    <property type="match status" value="1"/>
</dbReference>
<feature type="domain" description="UBA" evidence="14">
    <location>
        <begin position="590"/>
        <end position="631"/>
    </location>
</feature>
<dbReference type="SUPFAM" id="SSF54001">
    <property type="entry name" value="Cysteine proteinases"/>
    <property type="match status" value="1"/>
</dbReference>
<keyword evidence="9 11" id="KW-0788">Thiol protease</keyword>
<dbReference type="InterPro" id="IPR033864">
    <property type="entry name" value="UBA2_scUBP14-like"/>
</dbReference>
<feature type="domain" description="USP" evidence="15">
    <location>
        <begin position="331"/>
        <end position="781"/>
    </location>
</feature>
<dbReference type="PIRSF" id="PIRSF016308">
    <property type="entry name" value="UBP"/>
    <property type="match status" value="1"/>
</dbReference>
<dbReference type="InterPro" id="IPR001394">
    <property type="entry name" value="Peptidase_C19_UCH"/>
</dbReference>
<dbReference type="SUPFAM" id="SSF46934">
    <property type="entry name" value="UBA-like"/>
    <property type="match status" value="1"/>
</dbReference>
<proteinExistence type="inferred from homology"/>
<reference evidence="17 18" key="1">
    <citation type="submission" date="2024-05" db="EMBL/GenBank/DDBJ databases">
        <title>Long read based assembly of the Candida bracarensis genome reveals expanded adhesin content.</title>
        <authorList>
            <person name="Marcet-Houben M."/>
            <person name="Ksiezopolska E."/>
            <person name="Gabaldon T."/>
        </authorList>
    </citation>
    <scope>NUCLEOTIDE SEQUENCE [LARGE SCALE GENOMIC DNA]</scope>
    <source>
        <strain evidence="17 18">CBM6</strain>
    </source>
</reference>
<dbReference type="InterPro" id="IPR015940">
    <property type="entry name" value="UBA"/>
</dbReference>
<feature type="domain" description="UBP-type" evidence="16">
    <location>
        <begin position="178"/>
        <end position="287"/>
    </location>
</feature>
<evidence type="ECO:0000256" key="5">
    <source>
        <dbReference type="ARBA" id="ARBA00022737"/>
    </source>
</evidence>
<evidence type="ECO:0000256" key="13">
    <source>
        <dbReference type="RuleBase" id="RU366025"/>
    </source>
</evidence>
<dbReference type="InterPro" id="IPR050164">
    <property type="entry name" value="Peptidase_C19"/>
</dbReference>
<dbReference type="InterPro" id="IPR038765">
    <property type="entry name" value="Papain-like_cys_pep_sf"/>
</dbReference>
<evidence type="ECO:0000256" key="6">
    <source>
        <dbReference type="ARBA" id="ARBA00022771"/>
    </source>
</evidence>
<dbReference type="InterPro" id="IPR013083">
    <property type="entry name" value="Znf_RING/FYVE/PHD"/>
</dbReference>
<evidence type="ECO:0000313" key="18">
    <source>
        <dbReference type="Proteomes" id="UP001623330"/>
    </source>
</evidence>
<dbReference type="EC" id="3.4.19.12" evidence="11 13"/>
<evidence type="ECO:0000259" key="16">
    <source>
        <dbReference type="PROSITE" id="PS50271"/>
    </source>
</evidence>
<dbReference type="Gene3D" id="1.10.8.10">
    <property type="entry name" value="DNA helicase RuvA subunit, C-terminal domain"/>
    <property type="match status" value="2"/>
</dbReference>
<accession>A0ABR4NMA8</accession>
<dbReference type="SUPFAM" id="SSF57850">
    <property type="entry name" value="RING/U-box"/>
    <property type="match status" value="1"/>
</dbReference>
<dbReference type="InterPro" id="IPR009060">
    <property type="entry name" value="UBA-like_sf"/>
</dbReference>
<evidence type="ECO:0000259" key="15">
    <source>
        <dbReference type="PROSITE" id="PS50235"/>
    </source>
</evidence>
<evidence type="ECO:0000256" key="1">
    <source>
        <dbReference type="ARBA" id="ARBA00000707"/>
    </source>
</evidence>
<dbReference type="EMBL" id="JBEVYD010000012">
    <property type="protein sequence ID" value="KAL3228947.1"/>
    <property type="molecule type" value="Genomic_DNA"/>
</dbReference>
<evidence type="ECO:0000256" key="8">
    <source>
        <dbReference type="ARBA" id="ARBA00022801"/>
    </source>
</evidence>
<evidence type="ECO:0000256" key="3">
    <source>
        <dbReference type="ARBA" id="ARBA00022670"/>
    </source>
</evidence>
<comment type="similarity">
    <text evidence="2 11 13">Belongs to the peptidase C19 family.</text>
</comment>
<keyword evidence="18" id="KW-1185">Reference proteome</keyword>
<dbReference type="Proteomes" id="UP001623330">
    <property type="component" value="Unassembled WGS sequence"/>
</dbReference>
<dbReference type="PROSITE" id="PS50271">
    <property type="entry name" value="ZF_UBP"/>
    <property type="match status" value="1"/>
</dbReference>
<dbReference type="Pfam" id="PF00443">
    <property type="entry name" value="UCH"/>
    <property type="match status" value="1"/>
</dbReference>
<dbReference type="CDD" id="cd14298">
    <property type="entry name" value="UBA2_scUBP14_like"/>
    <property type="match status" value="1"/>
</dbReference>
<dbReference type="PROSITE" id="PS50030">
    <property type="entry name" value="UBA"/>
    <property type="match status" value="2"/>
</dbReference>
<evidence type="ECO:0000256" key="2">
    <source>
        <dbReference type="ARBA" id="ARBA00009085"/>
    </source>
</evidence>
<dbReference type="PROSITE" id="PS50235">
    <property type="entry name" value="USP_3"/>
    <property type="match status" value="1"/>
</dbReference>
<organism evidence="17 18">
    <name type="scientific">Nakaseomyces bracarensis</name>
    <dbReference type="NCBI Taxonomy" id="273131"/>
    <lineage>
        <taxon>Eukaryota</taxon>
        <taxon>Fungi</taxon>
        <taxon>Dikarya</taxon>
        <taxon>Ascomycota</taxon>
        <taxon>Saccharomycotina</taxon>
        <taxon>Saccharomycetes</taxon>
        <taxon>Saccharomycetales</taxon>
        <taxon>Saccharomycetaceae</taxon>
        <taxon>Nakaseomyces</taxon>
    </lineage>
</organism>
<dbReference type="PANTHER" id="PTHR24006:SF664">
    <property type="entry name" value="UBIQUITIN CARBOXYL-TERMINAL HYDROLASE"/>
    <property type="match status" value="1"/>
</dbReference>
<dbReference type="CDD" id="cd02658">
    <property type="entry name" value="Peptidase_C19B"/>
    <property type="match status" value="1"/>
</dbReference>
<evidence type="ECO:0000256" key="12">
    <source>
        <dbReference type="PROSITE-ProRule" id="PRU00502"/>
    </source>
</evidence>
<keyword evidence="10 11" id="KW-0862">Zinc</keyword>
<dbReference type="Gene3D" id="3.30.40.10">
    <property type="entry name" value="Zinc/RING finger domain, C3HC4 (zinc finger)"/>
    <property type="match status" value="2"/>
</dbReference>
<keyword evidence="7 11" id="KW-0833">Ubl conjugation pathway</keyword>
<evidence type="ECO:0000313" key="17">
    <source>
        <dbReference type="EMBL" id="KAL3228947.1"/>
    </source>
</evidence>
<dbReference type="InterPro" id="IPR018200">
    <property type="entry name" value="USP_CS"/>
</dbReference>
<comment type="catalytic activity">
    <reaction evidence="1 11 13">
        <text>Thiol-dependent hydrolysis of ester, thioester, amide, peptide and isopeptide bonds formed by the C-terminal Gly of ubiquitin (a 76-residue protein attached to proteins as an intracellular targeting signal).</text>
        <dbReference type="EC" id="3.4.19.12"/>
    </reaction>
</comment>
<dbReference type="SMART" id="SM00165">
    <property type="entry name" value="UBA"/>
    <property type="match status" value="2"/>
</dbReference>
<feature type="domain" description="UBA" evidence="14">
    <location>
        <begin position="651"/>
        <end position="691"/>
    </location>
</feature>
<dbReference type="InterPro" id="IPR041432">
    <property type="entry name" value="UBP13_Znf-UBP_var"/>
</dbReference>
<evidence type="ECO:0000256" key="11">
    <source>
        <dbReference type="PIRNR" id="PIRNR016308"/>
    </source>
</evidence>
<dbReference type="Pfam" id="PF02148">
    <property type="entry name" value="zf-UBP"/>
    <property type="match status" value="1"/>
</dbReference>
<dbReference type="InterPro" id="IPR001607">
    <property type="entry name" value="Znf_UBP"/>
</dbReference>
<dbReference type="InterPro" id="IPR028889">
    <property type="entry name" value="USP"/>
</dbReference>
<keyword evidence="8 11" id="KW-0378">Hydrolase</keyword>
<gene>
    <name evidence="17" type="ORF">RNJ44_02034</name>
</gene>
<dbReference type="SMART" id="SM00290">
    <property type="entry name" value="ZnF_UBP"/>
    <property type="match status" value="1"/>
</dbReference>
<dbReference type="PANTHER" id="PTHR24006">
    <property type="entry name" value="UBIQUITIN CARBOXYL-TERMINAL HYDROLASE"/>
    <property type="match status" value="1"/>
</dbReference>
<keyword evidence="4 11" id="KW-0479">Metal-binding</keyword>
<dbReference type="GO" id="GO:0016787">
    <property type="term" value="F:hydrolase activity"/>
    <property type="evidence" value="ECO:0007669"/>
    <property type="project" value="UniProtKB-KW"/>
</dbReference>
<name>A0ABR4NMA8_9SACH</name>
<sequence>MAAVVLKNLQVPSAIAKDECIYCYETPYNPDKPESESSIISDSLAAEHSLNVCLVCFQAVCPRHTSLHIEVAGHNGSEHKNYLNFAKVRKFEEIDDGNSDDCSSNKKIKLQVVEKSHDADYMNTWTLVHFENPGGNAETLLESGGEMADPEQEKVNAILNAKSQDLVDQTNVWQLDVQTCTHVENFVVPDIEQKQLGTHCSDCDLEQNLWICLHCGNLGCGREQIGIEGHSHALAHYKTYPDHPLAVKLGSLSSSSFDIYCYSCDDEVKFRDTQVLKDTLFKYGIDIENKVADEKTLVELQVEQNMNWDFQMVDEKGQELKHLEASSNLGCGLINLGNSCYLNSVIQCLMNGGVQDWNADIMGDKFSKDVMYPANNLREQLLKIKIAMKEEPERYQNGIRPKSFKKCIGQGHEEFSSGRQQDALEFFSFLVEELDKKLFDKFEANPNDLIKFMMEDRLQCKRCDGVKYSTQSTETIQLPLNDNNDPQSLEERLTAYFSGEIIEFKCPNCNEMVMASKKPALQTYPDTLVINPIRIRIENWAPVKTSNLLEIPGLKDPEETLDLGFAKGLGFQEGYEQLLKDNDDSDDVFKANETFISQLEEMGFSRNASIRALFNTGNSNPELAMNWLFEHIEDEDVNSEFVAPKMVPKNEVDPELIASMVSMGLDPKLCRKALILNNSDVNRSVDWVFNNMDDDGELPAAEEKPQVAGKVHGHKDPSNYRLSGIICHKGNSVQSGHYVAFIRKTIDGKPQWVLYNDEKIVISENYEEMQKNGYILFYSRISN</sequence>
<keyword evidence="6 12" id="KW-0863">Zinc-finger</keyword>
<evidence type="ECO:0000256" key="9">
    <source>
        <dbReference type="ARBA" id="ARBA00022807"/>
    </source>
</evidence>
<evidence type="ECO:0000256" key="7">
    <source>
        <dbReference type="ARBA" id="ARBA00022786"/>
    </source>
</evidence>
<dbReference type="InterPro" id="IPR016652">
    <property type="entry name" value="Ubiquitinyl_hydrolase"/>
</dbReference>
<keyword evidence="5" id="KW-0677">Repeat</keyword>